<sequence>EAKVKTKSKRKLVISDSEEEEAAKDYVELEKLISLAEAAVNEPSSFVTSSKTTAADSSQNEDISPFTTFVRKRSSKSTQGFDYSDVDFSPRDSVATNSFILAEEVVPADKGVSAASSNKGKGIADELSVPQRKQTP</sequence>
<feature type="non-terminal residue" evidence="2">
    <location>
        <position position="1"/>
    </location>
</feature>
<evidence type="ECO:0000313" key="2">
    <source>
        <dbReference type="EMBL" id="GFD02368.1"/>
    </source>
</evidence>
<accession>A0A699SZ77</accession>
<feature type="region of interest" description="Disordered" evidence="1">
    <location>
        <begin position="110"/>
        <end position="136"/>
    </location>
</feature>
<reference evidence="2" key="1">
    <citation type="journal article" date="2019" name="Sci. Rep.">
        <title>Draft genome of Tanacetum cinerariifolium, the natural source of mosquito coil.</title>
        <authorList>
            <person name="Yamashiro T."/>
            <person name="Shiraishi A."/>
            <person name="Satake H."/>
            <person name="Nakayama K."/>
        </authorList>
    </citation>
    <scope>NUCLEOTIDE SEQUENCE</scope>
</reference>
<proteinExistence type="predicted"/>
<gene>
    <name evidence="2" type="ORF">Tci_874337</name>
</gene>
<dbReference type="AlphaFoldDB" id="A0A699SZ77"/>
<protein>
    <submittedName>
        <fullName evidence="2">Uncharacterized protein</fullName>
    </submittedName>
</protein>
<feature type="region of interest" description="Disordered" evidence="1">
    <location>
        <begin position="41"/>
        <end position="60"/>
    </location>
</feature>
<name>A0A699SZ77_TANCI</name>
<organism evidence="2">
    <name type="scientific">Tanacetum cinerariifolium</name>
    <name type="common">Dalmatian daisy</name>
    <name type="synonym">Chrysanthemum cinerariifolium</name>
    <dbReference type="NCBI Taxonomy" id="118510"/>
    <lineage>
        <taxon>Eukaryota</taxon>
        <taxon>Viridiplantae</taxon>
        <taxon>Streptophyta</taxon>
        <taxon>Embryophyta</taxon>
        <taxon>Tracheophyta</taxon>
        <taxon>Spermatophyta</taxon>
        <taxon>Magnoliopsida</taxon>
        <taxon>eudicotyledons</taxon>
        <taxon>Gunneridae</taxon>
        <taxon>Pentapetalae</taxon>
        <taxon>asterids</taxon>
        <taxon>campanulids</taxon>
        <taxon>Asterales</taxon>
        <taxon>Asteraceae</taxon>
        <taxon>Asteroideae</taxon>
        <taxon>Anthemideae</taxon>
        <taxon>Anthemidinae</taxon>
        <taxon>Tanacetum</taxon>
    </lineage>
</organism>
<comment type="caution">
    <text evidence="2">The sequence shown here is derived from an EMBL/GenBank/DDBJ whole genome shotgun (WGS) entry which is preliminary data.</text>
</comment>
<dbReference type="EMBL" id="BKCJ011197525">
    <property type="protein sequence ID" value="GFD02368.1"/>
    <property type="molecule type" value="Genomic_DNA"/>
</dbReference>
<feature type="compositionally biased region" description="Polar residues" evidence="1">
    <location>
        <begin position="42"/>
        <end position="60"/>
    </location>
</feature>
<evidence type="ECO:0000256" key="1">
    <source>
        <dbReference type="SAM" id="MobiDB-lite"/>
    </source>
</evidence>